<gene>
    <name evidence="5" type="ORF">K9B37_01275</name>
</gene>
<comment type="caution">
    <text evidence="5">The sequence shown here is derived from an EMBL/GenBank/DDBJ whole genome shotgun (WGS) entry which is preliminary data.</text>
</comment>
<proteinExistence type="inferred from homology"/>
<evidence type="ECO:0000256" key="1">
    <source>
        <dbReference type="ARBA" id="ARBA00004613"/>
    </source>
</evidence>
<dbReference type="InterPro" id="IPR011049">
    <property type="entry name" value="Serralysin-like_metalloprot_C"/>
</dbReference>
<dbReference type="Proteomes" id="UP000704176">
    <property type="component" value="Unassembled WGS sequence"/>
</dbReference>
<dbReference type="InterPro" id="IPR034033">
    <property type="entry name" value="Serralysin-like"/>
</dbReference>
<comment type="similarity">
    <text evidence="2">Belongs to the peptidase M10B family.</text>
</comment>
<dbReference type="SUPFAM" id="SSF55486">
    <property type="entry name" value="Metalloproteases ('zincins'), catalytic domain"/>
    <property type="match status" value="1"/>
</dbReference>
<dbReference type="InterPro" id="IPR006026">
    <property type="entry name" value="Peptidase_Metallo"/>
</dbReference>
<dbReference type="CDD" id="cd04277">
    <property type="entry name" value="ZnMc_serralysin_like"/>
    <property type="match status" value="1"/>
</dbReference>
<dbReference type="InterPro" id="IPR001343">
    <property type="entry name" value="Hemolysn_Ca-bd"/>
</dbReference>
<keyword evidence="6" id="KW-1185">Reference proteome</keyword>
<dbReference type="Gene3D" id="2.150.10.10">
    <property type="entry name" value="Serralysin-like metalloprotease, C-terminal"/>
    <property type="match status" value="2"/>
</dbReference>
<name>A0ABS7VIS3_9HYPH</name>
<accession>A0ABS7VIS3</accession>
<dbReference type="InterPro" id="IPR018511">
    <property type="entry name" value="Hemolysin-typ_Ca-bd_CS"/>
</dbReference>
<dbReference type="InterPro" id="IPR050557">
    <property type="entry name" value="RTX_toxin/Mannuronan_C5-epim"/>
</dbReference>
<dbReference type="PRINTS" id="PR00313">
    <property type="entry name" value="CABNDNGRPT"/>
</dbReference>
<evidence type="ECO:0000313" key="5">
    <source>
        <dbReference type="EMBL" id="MBZ6074932.1"/>
    </source>
</evidence>
<dbReference type="PANTHER" id="PTHR38340:SF1">
    <property type="entry name" value="S-LAYER PROTEIN"/>
    <property type="match status" value="1"/>
</dbReference>
<dbReference type="SUPFAM" id="SSF51120">
    <property type="entry name" value="beta-Roll"/>
    <property type="match status" value="2"/>
</dbReference>
<dbReference type="PROSITE" id="PS00330">
    <property type="entry name" value="HEMOLYSIN_CALCIUM"/>
    <property type="match status" value="3"/>
</dbReference>
<evidence type="ECO:0000256" key="3">
    <source>
        <dbReference type="ARBA" id="ARBA00022525"/>
    </source>
</evidence>
<dbReference type="Gene3D" id="3.40.390.10">
    <property type="entry name" value="Collagenase (Catalytic Domain)"/>
    <property type="match status" value="1"/>
</dbReference>
<protein>
    <submittedName>
        <fullName evidence="5">M10 family metallopeptidase C-terminal domain-containing protein</fullName>
    </submittedName>
</protein>
<dbReference type="SMART" id="SM00235">
    <property type="entry name" value="ZnMc"/>
    <property type="match status" value="1"/>
</dbReference>
<reference evidence="5 6" key="1">
    <citation type="submission" date="2021-09" db="EMBL/GenBank/DDBJ databases">
        <title>The complete genome sequence of a new microorganism.</title>
        <authorList>
            <person name="Zi Z."/>
        </authorList>
    </citation>
    <scope>NUCLEOTIDE SEQUENCE [LARGE SCALE GENOMIC DNA]</scope>
    <source>
        <strain evidence="5 6">WGZ8</strain>
    </source>
</reference>
<evidence type="ECO:0000313" key="6">
    <source>
        <dbReference type="Proteomes" id="UP000704176"/>
    </source>
</evidence>
<organism evidence="5 6">
    <name type="scientific">Microvirga puerhi</name>
    <dbReference type="NCBI Taxonomy" id="2876078"/>
    <lineage>
        <taxon>Bacteria</taxon>
        <taxon>Pseudomonadati</taxon>
        <taxon>Pseudomonadota</taxon>
        <taxon>Alphaproteobacteria</taxon>
        <taxon>Hyphomicrobiales</taxon>
        <taxon>Methylobacteriaceae</taxon>
        <taxon>Microvirga</taxon>
    </lineage>
</organism>
<dbReference type="RefSeq" id="WP_224310980.1">
    <property type="nucleotide sequence ID" value="NZ_JAIRBM010000001.1"/>
</dbReference>
<keyword evidence="3" id="KW-0964">Secreted</keyword>
<dbReference type="Pfam" id="PF00353">
    <property type="entry name" value="HemolysinCabind"/>
    <property type="match status" value="3"/>
</dbReference>
<dbReference type="PANTHER" id="PTHR38340">
    <property type="entry name" value="S-LAYER PROTEIN"/>
    <property type="match status" value="1"/>
</dbReference>
<feature type="domain" description="Peptidase metallopeptidase" evidence="4">
    <location>
        <begin position="115"/>
        <end position="289"/>
    </location>
</feature>
<evidence type="ECO:0000259" key="4">
    <source>
        <dbReference type="SMART" id="SM00235"/>
    </source>
</evidence>
<comment type="subcellular location">
    <subcellularLocation>
        <location evidence="1">Secreted</location>
    </subcellularLocation>
</comment>
<sequence length="642" mass="67425">MNGSAPAEWSVGQSYSEGTTFQQYDFYAQMAAGSPFSDAWNWVSSEAKNVYSSVYSLVTGNVSAVPLGYFTTLAQTAPNIMPGVRFSVPSGLDHDVLALLSGSQWTSGTITYSLPDSRWDYEVLNPSANGYRSLNFNAQQAVRYALEGYSPYAGGPTKMSLSSVEGLTNLSLVYSGTDSGTLQISGFTPGAVINRSHSYYPGVPVYHGDVWLEKTSADAPGSASYMIVLHELGHSLGLKHPHDYGGTLPTMSSAHDSPEYTVMSYGDMIDYPQTYMQYDIAALQELYGADFTTNSGNTVYKWSTSGETFVNGVGQGVTAGNKIFLTIWDGGGTDTYDLSNYSSNAEIDLAPGGFVRFSPNQLALKSANINVNGNVYNAFQYHGDPRSLIENAIGGNGHDIIKGNAANNVLTGNGGNDTLTGYAGNDTLNGGDGNDSLLGGGGNDWIDGGDGSDIIYGGAGADHLDGGAGRNTLSYFDAQGGVTVKLWANSAAGDIAQGDVISHFQDVSGGTGGDWLEGDNNDNVLDGCGGGDLLLGFGGNDLLLGREGNDTLIADWGTDILEGGSGNDLFAIWATIDHAIINDFAHGQDHIQLATNLFADFAAIKAAAVQHGADVVITGAHLDITLKNVQLATLTASDFQFV</sequence>
<dbReference type="InterPro" id="IPR024079">
    <property type="entry name" value="MetalloPept_cat_dom_sf"/>
</dbReference>
<dbReference type="EMBL" id="JAIRBM010000001">
    <property type="protein sequence ID" value="MBZ6074932.1"/>
    <property type="molecule type" value="Genomic_DNA"/>
</dbReference>
<evidence type="ECO:0000256" key="2">
    <source>
        <dbReference type="ARBA" id="ARBA00009490"/>
    </source>
</evidence>